<evidence type="ECO:0000313" key="9">
    <source>
        <dbReference type="EMBL" id="TPG60778.1"/>
    </source>
</evidence>
<evidence type="ECO:0000256" key="6">
    <source>
        <dbReference type="SAM" id="Phobius"/>
    </source>
</evidence>
<dbReference type="Gene3D" id="1.10.287.950">
    <property type="entry name" value="Methyl-accepting chemotaxis protein"/>
    <property type="match status" value="1"/>
</dbReference>
<dbReference type="Pfam" id="PF00672">
    <property type="entry name" value="HAMP"/>
    <property type="match status" value="1"/>
</dbReference>
<dbReference type="GO" id="GO:0006935">
    <property type="term" value="P:chemotaxis"/>
    <property type="evidence" value="ECO:0007669"/>
    <property type="project" value="UniProtKB-KW"/>
</dbReference>
<dbReference type="AlphaFoldDB" id="A0A502GGS6"/>
<evidence type="ECO:0000256" key="5">
    <source>
        <dbReference type="PROSITE-ProRule" id="PRU00284"/>
    </source>
</evidence>
<feature type="domain" description="HAMP" evidence="8">
    <location>
        <begin position="307"/>
        <end position="359"/>
    </location>
</feature>
<dbReference type="PANTHER" id="PTHR43531">
    <property type="entry name" value="PROTEIN ICFG"/>
    <property type="match status" value="1"/>
</dbReference>
<evidence type="ECO:0000259" key="7">
    <source>
        <dbReference type="PROSITE" id="PS50111"/>
    </source>
</evidence>
<proteinExistence type="inferred from homology"/>
<evidence type="ECO:0000259" key="8">
    <source>
        <dbReference type="PROSITE" id="PS50885"/>
    </source>
</evidence>
<dbReference type="SMART" id="SM00304">
    <property type="entry name" value="HAMP"/>
    <property type="match status" value="1"/>
</dbReference>
<name>A0A502GGS6_9GAMM</name>
<dbReference type="EMBL" id="RCZD01000007">
    <property type="protein sequence ID" value="TPG60778.1"/>
    <property type="molecule type" value="Genomic_DNA"/>
</dbReference>
<dbReference type="CDD" id="cd06225">
    <property type="entry name" value="HAMP"/>
    <property type="match status" value="1"/>
</dbReference>
<reference evidence="9 10" key="1">
    <citation type="journal article" date="2019" name="Environ. Microbiol.">
        <title>Species interactions and distinct microbial communities in high Arctic permafrost affected cryosols are associated with the CH4 and CO2 gas fluxes.</title>
        <authorList>
            <person name="Altshuler I."/>
            <person name="Hamel J."/>
            <person name="Turney S."/>
            <person name="Magnuson E."/>
            <person name="Levesque R."/>
            <person name="Greer C."/>
            <person name="Whyte L.G."/>
        </authorList>
    </citation>
    <scope>NUCLEOTIDE SEQUENCE [LARGE SCALE GENOMIC DNA]</scope>
    <source>
        <strain evidence="9 10">E4</strain>
    </source>
</reference>
<evidence type="ECO:0000256" key="1">
    <source>
        <dbReference type="ARBA" id="ARBA00004370"/>
    </source>
</evidence>
<protein>
    <submittedName>
        <fullName evidence="9">HAMP domain-containing protein</fullName>
    </submittedName>
</protein>
<evidence type="ECO:0000256" key="2">
    <source>
        <dbReference type="ARBA" id="ARBA00022500"/>
    </source>
</evidence>
<dbReference type="PROSITE" id="PS50885">
    <property type="entry name" value="HAMP"/>
    <property type="match status" value="1"/>
</dbReference>
<keyword evidence="6" id="KW-0472">Membrane</keyword>
<dbReference type="Proteomes" id="UP000317663">
    <property type="component" value="Unassembled WGS sequence"/>
</dbReference>
<comment type="subcellular location">
    <subcellularLocation>
        <location evidence="1">Membrane</location>
    </subcellularLocation>
</comment>
<evidence type="ECO:0000256" key="4">
    <source>
        <dbReference type="ARBA" id="ARBA00029447"/>
    </source>
</evidence>
<keyword evidence="2" id="KW-0145">Chemotaxis</keyword>
<dbReference type="GO" id="GO:0007165">
    <property type="term" value="P:signal transduction"/>
    <property type="evidence" value="ECO:0007669"/>
    <property type="project" value="UniProtKB-KW"/>
</dbReference>
<keyword evidence="10" id="KW-1185">Reference proteome</keyword>
<keyword evidence="3 5" id="KW-0807">Transducer</keyword>
<dbReference type="Pfam" id="PF00015">
    <property type="entry name" value="MCPsignal"/>
    <property type="match status" value="1"/>
</dbReference>
<organism evidence="9 10">
    <name type="scientific">Ewingella americana</name>
    <dbReference type="NCBI Taxonomy" id="41202"/>
    <lineage>
        <taxon>Bacteria</taxon>
        <taxon>Pseudomonadati</taxon>
        <taxon>Pseudomonadota</taxon>
        <taxon>Gammaproteobacteria</taxon>
        <taxon>Enterobacterales</taxon>
        <taxon>Yersiniaceae</taxon>
        <taxon>Ewingella</taxon>
    </lineage>
</organism>
<keyword evidence="6" id="KW-0812">Transmembrane</keyword>
<feature type="transmembrane region" description="Helical" evidence="6">
    <location>
        <begin position="284"/>
        <end position="305"/>
    </location>
</feature>
<comment type="caution">
    <text evidence="9">The sequence shown here is derived from an EMBL/GenBank/DDBJ whole genome shotgun (WGS) entry which is preliminary data.</text>
</comment>
<dbReference type="FunFam" id="1.10.287.950:FF:000001">
    <property type="entry name" value="Methyl-accepting chemotaxis sensory transducer"/>
    <property type="match status" value="1"/>
</dbReference>
<dbReference type="InterPro" id="IPR003660">
    <property type="entry name" value="HAMP_dom"/>
</dbReference>
<dbReference type="CDD" id="cd11386">
    <property type="entry name" value="MCP_signal"/>
    <property type="match status" value="1"/>
</dbReference>
<accession>A0A502GGS6</accession>
<dbReference type="PANTHER" id="PTHR43531:SF5">
    <property type="entry name" value="METHYL-ACCEPTING CHEMOTAXIS PROTEIN III"/>
    <property type="match status" value="1"/>
</dbReference>
<dbReference type="SUPFAM" id="SSF58104">
    <property type="entry name" value="Methyl-accepting chemotaxis protein (MCP) signaling domain"/>
    <property type="match status" value="1"/>
</dbReference>
<gene>
    <name evidence="9" type="ORF">EAH77_14305</name>
</gene>
<dbReference type="SMART" id="SM01358">
    <property type="entry name" value="HBM"/>
    <property type="match status" value="1"/>
</dbReference>
<dbReference type="PROSITE" id="PS50111">
    <property type="entry name" value="CHEMOTAXIS_TRANSDUC_2"/>
    <property type="match status" value="1"/>
</dbReference>
<dbReference type="InterPro" id="IPR032255">
    <property type="entry name" value="HBM"/>
</dbReference>
<keyword evidence="6" id="KW-1133">Transmembrane helix</keyword>
<feature type="domain" description="Methyl-accepting transducer" evidence="7">
    <location>
        <begin position="364"/>
        <end position="593"/>
    </location>
</feature>
<dbReference type="GO" id="GO:0005886">
    <property type="term" value="C:plasma membrane"/>
    <property type="evidence" value="ECO:0007669"/>
    <property type="project" value="TreeGrafter"/>
</dbReference>
<dbReference type="SMART" id="SM00283">
    <property type="entry name" value="MA"/>
    <property type="match status" value="1"/>
</dbReference>
<dbReference type="InterPro" id="IPR051310">
    <property type="entry name" value="MCP_chemotaxis"/>
</dbReference>
<comment type="similarity">
    <text evidence="4">Belongs to the methyl-accepting chemotaxis (MCP) protein family.</text>
</comment>
<sequence>MIFAKLAFSNLSIGKKLFSGFITLIVITTAVSAYSIYSLKAINDNAAKTEISNQIGRLLEVAKRNRLTYMLNGDEQAMKANGEAIGSMQVLVQQQSSADWKGDTKDKLGALAEIIDNFKQLRDVYYEKSLHSNALVNAINSDDGQHFFVDLQKTMRDSAVDTDVRKTLFEIALDLDRLHDTVGTLIAKPADDTLADFNKAYKDADSLYSASIPQLPDAEKAQVVSALAYIQKLKANVEAYYSAAPETQRAADSMVKGADSLNSATVTLIEAQGHDNDKVIKESITLISALSVISVIAGLLAAGYITRQITRPISENLALAERITSGDLTSEVSSHSTDELGKLTQTMGAMNSRLCDMITGIRESVSHLASASSQIAVGNMDLASRTEQQSAAVVETAASMEELTSTVRLNADNALQASKLATSATHDARKGGEIVNQVVLTMNDIGDSSKKITDIISVINSIAFQTNILALNAAVEAARAGEQGRGFAVVAGEVRTLAQRSANAAKEIESLINDSVTRISTGTELVSRAGASMEDIVRSVTHVSQLIDEISTSSTEQSQGIEQIGKAVTEMDSTTQQNATLVQESSAAAISLEQQAKKLSDMVAIFKVRIPHTNARKSNDLLAEAKTRRSSAPLTINNTMNEDWTSF</sequence>
<evidence type="ECO:0000313" key="10">
    <source>
        <dbReference type="Proteomes" id="UP000317663"/>
    </source>
</evidence>
<dbReference type="GO" id="GO:0004888">
    <property type="term" value="F:transmembrane signaling receptor activity"/>
    <property type="evidence" value="ECO:0007669"/>
    <property type="project" value="TreeGrafter"/>
</dbReference>
<evidence type="ECO:0000256" key="3">
    <source>
        <dbReference type="ARBA" id="ARBA00023224"/>
    </source>
</evidence>
<dbReference type="InterPro" id="IPR004089">
    <property type="entry name" value="MCPsignal_dom"/>
</dbReference>